<dbReference type="OrthoDB" id="3626597at2759"/>
<dbReference type="PRINTS" id="PR00765">
    <property type="entry name" value="CRBOXYPTASEA"/>
</dbReference>
<dbReference type="GO" id="GO:0008270">
    <property type="term" value="F:zinc ion binding"/>
    <property type="evidence" value="ECO:0007669"/>
    <property type="project" value="InterPro"/>
</dbReference>
<dbReference type="FunFam" id="3.40.630.10:FF:000084">
    <property type="entry name" value="Carboxypeptidase B2"/>
    <property type="match status" value="1"/>
</dbReference>
<dbReference type="PROSITE" id="PS00132">
    <property type="entry name" value="CARBOXYPEPT_ZN_1"/>
    <property type="match status" value="1"/>
</dbReference>
<dbReference type="AlphaFoldDB" id="A0A4D9DJ15"/>
<evidence type="ECO:0000256" key="2">
    <source>
        <dbReference type="ARBA" id="ARBA00005988"/>
    </source>
</evidence>
<dbReference type="EMBL" id="QXTE01017969">
    <property type="protein sequence ID" value="TFJ95002.1"/>
    <property type="molecule type" value="Genomic_DNA"/>
</dbReference>
<comment type="caution">
    <text evidence="12">The sequence shown here is derived from an EMBL/GenBank/DDBJ whole genome shotgun (WGS) entry which is preliminary data.</text>
</comment>
<keyword evidence="13" id="KW-1185">Reference proteome</keyword>
<comment type="similarity">
    <text evidence="2 10">Belongs to the peptidase M14 family.</text>
</comment>
<dbReference type="GO" id="GO:0004181">
    <property type="term" value="F:metallocarboxypeptidase activity"/>
    <property type="evidence" value="ECO:0007669"/>
    <property type="project" value="InterPro"/>
</dbReference>
<dbReference type="PROSITE" id="PS52035">
    <property type="entry name" value="PEPTIDASE_M14"/>
    <property type="match status" value="1"/>
</dbReference>
<evidence type="ECO:0000256" key="1">
    <source>
        <dbReference type="ARBA" id="ARBA00001947"/>
    </source>
</evidence>
<evidence type="ECO:0000313" key="12">
    <source>
        <dbReference type="EMBL" id="TFJ95002.1"/>
    </source>
</evidence>
<evidence type="ECO:0000256" key="3">
    <source>
        <dbReference type="ARBA" id="ARBA00022645"/>
    </source>
</evidence>
<dbReference type="STRING" id="55544.A0A4D9DJ15"/>
<protein>
    <submittedName>
        <fullName evidence="12">S-formylglutathione hydrolase</fullName>
    </submittedName>
</protein>
<reference evidence="12 13" key="2">
    <citation type="submission" date="2019-04" db="EMBL/GenBank/DDBJ databases">
        <title>The genome sequence of big-headed turtle.</title>
        <authorList>
            <person name="Gong S."/>
        </authorList>
    </citation>
    <scope>NUCLEOTIDE SEQUENCE [LARGE SCALE GENOMIC DNA]</scope>
    <source>
        <strain evidence="12">DO16091913</strain>
        <tissue evidence="12">Muscle</tissue>
    </source>
</reference>
<evidence type="ECO:0000313" key="13">
    <source>
        <dbReference type="Proteomes" id="UP000297703"/>
    </source>
</evidence>
<keyword evidence="5" id="KW-0479">Metal-binding</keyword>
<dbReference type="SUPFAM" id="SSF53187">
    <property type="entry name" value="Zn-dependent exopeptidases"/>
    <property type="match status" value="1"/>
</dbReference>
<keyword evidence="9" id="KW-0482">Metalloprotease</keyword>
<reference evidence="12 13" key="1">
    <citation type="submission" date="2019-04" db="EMBL/GenBank/DDBJ databases">
        <title>Draft genome of the big-headed turtle Platysternon megacephalum.</title>
        <authorList>
            <person name="Gong S."/>
        </authorList>
    </citation>
    <scope>NUCLEOTIDE SEQUENCE [LARGE SCALE GENOMIC DNA]</scope>
    <source>
        <strain evidence="12">DO16091913</strain>
        <tissue evidence="12">Muscle</tissue>
    </source>
</reference>
<dbReference type="CDD" id="cd03859">
    <property type="entry name" value="M14_CPT"/>
    <property type="match status" value="1"/>
</dbReference>
<evidence type="ECO:0000256" key="8">
    <source>
        <dbReference type="ARBA" id="ARBA00022833"/>
    </source>
</evidence>
<name>A0A4D9DJ15_9SAUR</name>
<proteinExistence type="inferred from homology"/>
<accession>A0A4D9DJ15</accession>
<keyword evidence="4" id="KW-0645">Protease</keyword>
<dbReference type="GO" id="GO:0006508">
    <property type="term" value="P:proteolysis"/>
    <property type="evidence" value="ECO:0007669"/>
    <property type="project" value="UniProtKB-KW"/>
</dbReference>
<dbReference type="InterPro" id="IPR000834">
    <property type="entry name" value="Peptidase_M14"/>
</dbReference>
<dbReference type="PANTHER" id="PTHR11705:SF143">
    <property type="entry name" value="SLL0236 PROTEIN"/>
    <property type="match status" value="1"/>
</dbReference>
<dbReference type="GO" id="GO:0005615">
    <property type="term" value="C:extracellular space"/>
    <property type="evidence" value="ECO:0007669"/>
    <property type="project" value="TreeGrafter"/>
</dbReference>
<evidence type="ECO:0000256" key="7">
    <source>
        <dbReference type="ARBA" id="ARBA00022801"/>
    </source>
</evidence>
<dbReference type="SMART" id="SM00631">
    <property type="entry name" value="Zn_pept"/>
    <property type="match status" value="1"/>
</dbReference>
<dbReference type="Pfam" id="PF00246">
    <property type="entry name" value="Peptidase_M14"/>
    <property type="match status" value="1"/>
</dbReference>
<dbReference type="InterPro" id="IPR057246">
    <property type="entry name" value="CARBOXYPEPT_ZN_1"/>
</dbReference>
<sequence>MSKISVAGGQVDEVSTAGFKVTASTATAAQLRKADMTVTRVKSDAEQANEYSAQVVAQRRARGEVERQARDFPPGYEKYHTYDEMVASLQQTVRTYPSIAALSSLGKTSEGRDIPLLKISDNVGTDEREPEVLINCNTHAREHMTTEQCLYIINELTAGYATDARVKKIVDSREIYFVPMQNVDGSTHDIASGKFLSWRKTRFRNSDGSYGIDPNRNYGYKWNGSSGSSGNPGADTYRGAFAFQAPETKAMETFAKSRVINGQQQLQGFIDVHTYGDTIMWPWSWTDKTVTPPDMTQDQYTAFSALGKSLAAKSNYKPQQSSGMYPSDGDSVDYFFGAHKAISFTLETTEGMGFYPKDSQIVPEVTKNRELFMSYFEATDCLYKATKPQLCTQTWPDAQ</sequence>
<evidence type="ECO:0000256" key="10">
    <source>
        <dbReference type="PROSITE-ProRule" id="PRU01379"/>
    </source>
</evidence>
<dbReference type="PANTHER" id="PTHR11705">
    <property type="entry name" value="PROTEASE FAMILY M14 CARBOXYPEPTIDASE A,B"/>
    <property type="match status" value="1"/>
</dbReference>
<evidence type="ECO:0000256" key="9">
    <source>
        <dbReference type="ARBA" id="ARBA00023049"/>
    </source>
</evidence>
<comment type="cofactor">
    <cofactor evidence="1">
        <name>Zn(2+)</name>
        <dbReference type="ChEBI" id="CHEBI:29105"/>
    </cofactor>
</comment>
<dbReference type="Proteomes" id="UP000297703">
    <property type="component" value="Unassembled WGS sequence"/>
</dbReference>
<evidence type="ECO:0000256" key="6">
    <source>
        <dbReference type="ARBA" id="ARBA00022729"/>
    </source>
</evidence>
<dbReference type="Gene3D" id="3.40.630.10">
    <property type="entry name" value="Zn peptidases"/>
    <property type="match status" value="1"/>
</dbReference>
<keyword evidence="7 12" id="KW-0378">Hydrolase</keyword>
<keyword evidence="8" id="KW-0862">Zinc</keyword>
<organism evidence="12 13">
    <name type="scientific">Platysternon megacephalum</name>
    <name type="common">big-headed turtle</name>
    <dbReference type="NCBI Taxonomy" id="55544"/>
    <lineage>
        <taxon>Eukaryota</taxon>
        <taxon>Metazoa</taxon>
        <taxon>Chordata</taxon>
        <taxon>Craniata</taxon>
        <taxon>Vertebrata</taxon>
        <taxon>Euteleostomi</taxon>
        <taxon>Archelosauria</taxon>
        <taxon>Testudinata</taxon>
        <taxon>Testudines</taxon>
        <taxon>Cryptodira</taxon>
        <taxon>Durocryptodira</taxon>
        <taxon>Testudinoidea</taxon>
        <taxon>Platysternidae</taxon>
        <taxon>Platysternon</taxon>
    </lineage>
</organism>
<feature type="domain" description="Peptidase M14" evidence="11">
    <location>
        <begin position="78"/>
        <end position="379"/>
    </location>
</feature>
<dbReference type="InterPro" id="IPR033810">
    <property type="entry name" value="Carboxypeptidase_T"/>
</dbReference>
<evidence type="ECO:0000259" key="11">
    <source>
        <dbReference type="PROSITE" id="PS52035"/>
    </source>
</evidence>
<feature type="active site" description="Proton donor/acceptor" evidence="10">
    <location>
        <position position="347"/>
    </location>
</feature>
<keyword evidence="3" id="KW-0121">Carboxypeptidase</keyword>
<evidence type="ECO:0000256" key="4">
    <source>
        <dbReference type="ARBA" id="ARBA00022670"/>
    </source>
</evidence>
<keyword evidence="6" id="KW-0732">Signal</keyword>
<gene>
    <name evidence="12" type="ORF">DR999_PMT23650</name>
</gene>
<evidence type="ECO:0000256" key="5">
    <source>
        <dbReference type="ARBA" id="ARBA00022723"/>
    </source>
</evidence>